<accession>A0A1B0CCK4</accession>
<evidence type="ECO:0000256" key="4">
    <source>
        <dbReference type="ARBA" id="ARBA00022837"/>
    </source>
</evidence>
<feature type="binding site" evidence="6">
    <location>
        <position position="259"/>
    </location>
    <ligand>
        <name>Ca(2+)</name>
        <dbReference type="ChEBI" id="CHEBI:29108"/>
    </ligand>
</feature>
<dbReference type="PANTHER" id="PTHR13023">
    <property type="entry name" value="APYRASE"/>
    <property type="match status" value="1"/>
</dbReference>
<feature type="binding site" evidence="6">
    <location>
        <position position="127"/>
    </location>
    <ligand>
        <name>Ca(2+)</name>
        <dbReference type="ChEBI" id="CHEBI:29108"/>
    </ligand>
</feature>
<dbReference type="VEuPathDB" id="VectorBase:LLOJ002072"/>
<sequence>MEYKFVSWTDPSVKYEYPFEIVADYDKKAISADHKNTFVSSVQIGSVFVQNGTILDIGLSLKAYDITTKFAFNGRGAELSELLFFHEKLLTFDDKSGIIYELAEKKLVPWVILADGAGNETSGFKCEWATVKDDHILVGSHGVESVTPEGEVTSRNSLFVKKISKNGEVIHENWQGVYDKIRGVLGMPFPGFVVHEAALWSEENQKWIFLPRKCTAKAKNSVSFDNVGCNYIILANEDFSDIETYELSEAPIVNHRGFSSFQFLPDSGEKVIVGITTIETDEDVATYIIALDLKGKILFPETKILYEKFEGLTFLHHLLNETE</sequence>
<dbReference type="VEuPathDB" id="VectorBase:LLONM1_004320"/>
<evidence type="ECO:0000256" key="6">
    <source>
        <dbReference type="PIRSR" id="PIRSR609283-1"/>
    </source>
</evidence>
<evidence type="ECO:0000313" key="7">
    <source>
        <dbReference type="EMBL" id="MBC1169479.1"/>
    </source>
</evidence>
<evidence type="ECO:0000313" key="9">
    <source>
        <dbReference type="Proteomes" id="UP000092461"/>
    </source>
</evidence>
<comment type="cofactor">
    <cofactor evidence="1 6">
        <name>Ca(2+)</name>
        <dbReference type="ChEBI" id="CHEBI:29108"/>
    </cofactor>
</comment>
<keyword evidence="9" id="KW-1185">Reference proteome</keyword>
<dbReference type="InterPro" id="IPR009283">
    <property type="entry name" value="Apyrase"/>
</dbReference>
<dbReference type="GO" id="GO:0045134">
    <property type="term" value="F:UDP phosphatase activity"/>
    <property type="evidence" value="ECO:0007669"/>
    <property type="project" value="TreeGrafter"/>
</dbReference>
<keyword evidence="2 6" id="KW-0479">Metal-binding</keyword>
<dbReference type="PANTHER" id="PTHR13023:SF3">
    <property type="entry name" value="SOLUBLE CALCIUM-ACTIVATED NUCLEOTIDASE 1"/>
    <property type="match status" value="1"/>
</dbReference>
<dbReference type="InterPro" id="IPR036258">
    <property type="entry name" value="Apyrase_sf"/>
</dbReference>
<dbReference type="EMBL" id="GITU01000776">
    <property type="protein sequence ID" value="MBC1169479.1"/>
    <property type="molecule type" value="Transcribed_RNA"/>
</dbReference>
<dbReference type="AlphaFoldDB" id="A0A1B0CCK4"/>
<dbReference type="SUPFAM" id="SSF101887">
    <property type="entry name" value="Apyrase"/>
    <property type="match status" value="1"/>
</dbReference>
<feature type="binding site" evidence="6">
    <location>
        <position position="196"/>
    </location>
    <ligand>
        <name>Ca(2+)</name>
        <dbReference type="ChEBI" id="CHEBI:29108"/>
    </ligand>
</feature>
<keyword evidence="4 6" id="KW-0106">Calcium</keyword>
<comment type="similarity">
    <text evidence="5">Belongs to the apyrase family.</text>
</comment>
<evidence type="ECO:0000256" key="1">
    <source>
        <dbReference type="ARBA" id="ARBA00001913"/>
    </source>
</evidence>
<dbReference type="Pfam" id="PF06079">
    <property type="entry name" value="Apyrase"/>
    <property type="match status" value="1"/>
</dbReference>
<name>A0A1B0CCK4_LUTLO</name>
<feature type="binding site" evidence="6">
    <location>
        <position position="81"/>
    </location>
    <ligand>
        <name>Ca(2+)</name>
        <dbReference type="ChEBI" id="CHEBI:29108"/>
    </ligand>
</feature>
<reference evidence="7" key="2">
    <citation type="journal article" date="2020" name="BMC">
        <title>Leishmania infection induces a limited differential gene expression in the sand fly midgut.</title>
        <authorList>
            <person name="Coutinho-Abreu I.V."/>
            <person name="Serafim T.D."/>
            <person name="Meneses C."/>
            <person name="Kamhawi S."/>
            <person name="Oliveira F."/>
            <person name="Valenzuela J.G."/>
        </authorList>
    </citation>
    <scope>NUCLEOTIDE SEQUENCE</scope>
    <source>
        <strain evidence="7">Jacobina</strain>
        <tissue evidence="7">Midgut</tissue>
    </source>
</reference>
<reference evidence="8" key="3">
    <citation type="submission" date="2020-05" db="UniProtKB">
        <authorList>
            <consortium name="EnsemblMetazoa"/>
        </authorList>
    </citation>
    <scope>IDENTIFICATION</scope>
    <source>
        <strain evidence="8">Jacobina</strain>
    </source>
</reference>
<dbReference type="GO" id="GO:0005509">
    <property type="term" value="F:calcium ion binding"/>
    <property type="evidence" value="ECO:0007669"/>
    <property type="project" value="InterPro"/>
</dbReference>
<dbReference type="EMBL" id="AJWK01006867">
    <property type="status" value="NOT_ANNOTATED_CDS"/>
    <property type="molecule type" value="Genomic_DNA"/>
</dbReference>
<evidence type="ECO:0000256" key="5">
    <source>
        <dbReference type="ARBA" id="ARBA00025738"/>
    </source>
</evidence>
<protein>
    <submittedName>
        <fullName evidence="7">Putative apyrase</fullName>
    </submittedName>
</protein>
<keyword evidence="3" id="KW-0378">Hydrolase</keyword>
<reference evidence="9" key="1">
    <citation type="submission" date="2012-05" db="EMBL/GenBank/DDBJ databases">
        <title>Whole Genome Assembly of Lutzomyia longipalpis.</title>
        <authorList>
            <person name="Richards S."/>
            <person name="Qu C."/>
            <person name="Dillon R."/>
            <person name="Worley K."/>
            <person name="Scherer S."/>
            <person name="Batterton M."/>
            <person name="Taylor A."/>
            <person name="Hawes A."/>
            <person name="Hernandez B."/>
            <person name="Kovar C."/>
            <person name="Mandapat C."/>
            <person name="Pham C."/>
            <person name="Qu C."/>
            <person name="Jing C."/>
            <person name="Bess C."/>
            <person name="Bandaranaike D."/>
            <person name="Ngo D."/>
            <person name="Ongeri F."/>
            <person name="Arias F."/>
            <person name="Lara F."/>
            <person name="Weissenberger G."/>
            <person name="Kamau G."/>
            <person name="Han H."/>
            <person name="Shen H."/>
            <person name="Dinh H."/>
            <person name="Khalil I."/>
            <person name="Jones J."/>
            <person name="Shafer J."/>
            <person name="Jayaseelan J."/>
            <person name="Quiroz J."/>
            <person name="Blankenburg K."/>
            <person name="Nguyen L."/>
            <person name="Jackson L."/>
            <person name="Francisco L."/>
            <person name="Tang L.-Y."/>
            <person name="Pu L.-L."/>
            <person name="Perales L."/>
            <person name="Lorensuhewa L."/>
            <person name="Munidasa M."/>
            <person name="Coyle M."/>
            <person name="Taylor M."/>
            <person name="Puazo M."/>
            <person name="Firestine M."/>
            <person name="Scheel M."/>
            <person name="Javaid M."/>
            <person name="Wang M."/>
            <person name="Li M."/>
            <person name="Tabassum N."/>
            <person name="Saada N."/>
            <person name="Osuji N."/>
            <person name="Aqrawi P."/>
            <person name="Fu Q."/>
            <person name="Thornton R."/>
            <person name="Raj R."/>
            <person name="Goodspeed R."/>
            <person name="Mata R."/>
            <person name="Najjar R."/>
            <person name="Gubbala S."/>
            <person name="Lee S."/>
            <person name="Denson S."/>
            <person name="Patil S."/>
            <person name="Macmil S."/>
            <person name="Qi S."/>
            <person name="Matskevitch T."/>
            <person name="Palculict T."/>
            <person name="Mathew T."/>
            <person name="Vee V."/>
            <person name="Velamala V."/>
            <person name="Korchina V."/>
            <person name="Cai W."/>
            <person name="Liu W."/>
            <person name="Dai W."/>
            <person name="Zou X."/>
            <person name="Zhu Y."/>
            <person name="Zhang Y."/>
            <person name="Wu Y.-Q."/>
            <person name="Xin Y."/>
            <person name="Nazarath L."/>
            <person name="Kovar C."/>
            <person name="Han Y."/>
            <person name="Muzny D."/>
            <person name="Gibbs R."/>
        </authorList>
    </citation>
    <scope>NUCLEOTIDE SEQUENCE [LARGE SCALE GENOMIC DNA]</scope>
    <source>
        <strain evidence="9">Jacobina</strain>
    </source>
</reference>
<evidence type="ECO:0000256" key="3">
    <source>
        <dbReference type="ARBA" id="ARBA00022801"/>
    </source>
</evidence>
<dbReference type="Proteomes" id="UP000092461">
    <property type="component" value="Unassembled WGS sequence"/>
</dbReference>
<dbReference type="GO" id="GO:0030166">
    <property type="term" value="P:proteoglycan biosynthetic process"/>
    <property type="evidence" value="ECO:0007669"/>
    <property type="project" value="TreeGrafter"/>
</dbReference>
<feature type="binding site" evidence="6">
    <location>
        <position position="310"/>
    </location>
    <ligand>
        <name>Ca(2+)</name>
        <dbReference type="ChEBI" id="CHEBI:29108"/>
    </ligand>
</feature>
<feature type="binding site" evidence="6">
    <location>
        <position position="80"/>
    </location>
    <ligand>
        <name>Ca(2+)</name>
        <dbReference type="ChEBI" id="CHEBI:29108"/>
    </ligand>
</feature>
<dbReference type="EMBL" id="AJWK01006868">
    <property type="status" value="NOT_ANNOTATED_CDS"/>
    <property type="molecule type" value="Genomic_DNA"/>
</dbReference>
<evidence type="ECO:0000256" key="2">
    <source>
        <dbReference type="ARBA" id="ARBA00022723"/>
    </source>
</evidence>
<proteinExistence type="inferred from homology"/>
<organism evidence="8 9">
    <name type="scientific">Lutzomyia longipalpis</name>
    <name type="common">Sand fly</name>
    <dbReference type="NCBI Taxonomy" id="7200"/>
    <lineage>
        <taxon>Eukaryota</taxon>
        <taxon>Metazoa</taxon>
        <taxon>Ecdysozoa</taxon>
        <taxon>Arthropoda</taxon>
        <taxon>Hexapoda</taxon>
        <taxon>Insecta</taxon>
        <taxon>Pterygota</taxon>
        <taxon>Neoptera</taxon>
        <taxon>Endopterygota</taxon>
        <taxon>Diptera</taxon>
        <taxon>Nematocera</taxon>
        <taxon>Psychodoidea</taxon>
        <taxon>Psychodidae</taxon>
        <taxon>Lutzomyia</taxon>
        <taxon>Lutzomyia</taxon>
    </lineage>
</organism>
<dbReference type="Gene3D" id="2.120.10.100">
    <property type="entry name" value="Apyrase"/>
    <property type="match status" value="1"/>
</dbReference>
<dbReference type="GO" id="GO:0004382">
    <property type="term" value="F:GDP phosphatase activity"/>
    <property type="evidence" value="ECO:0007669"/>
    <property type="project" value="TreeGrafter"/>
</dbReference>
<dbReference type="EnsemblMetazoa" id="LLOJ002072-RA">
    <property type="protein sequence ID" value="LLOJ002072-PA"/>
    <property type="gene ID" value="LLOJ002072"/>
</dbReference>
<evidence type="ECO:0000313" key="8">
    <source>
        <dbReference type="EnsemblMetazoa" id="LLOJ002072-PA"/>
    </source>
</evidence>